<dbReference type="Proteomes" id="UP001373159">
    <property type="component" value="Unassembled WGS sequence"/>
</dbReference>
<evidence type="ECO:0000313" key="5">
    <source>
        <dbReference type="Proteomes" id="UP001373159"/>
    </source>
</evidence>
<dbReference type="Pfam" id="PF02481">
    <property type="entry name" value="DNA_processg_A"/>
    <property type="match status" value="1"/>
</dbReference>
<organism evidence="4 5">
    <name type="scientific">Bifidobacterium favimelis</name>
    <dbReference type="NCBI Taxonomy" id="3122979"/>
    <lineage>
        <taxon>Bacteria</taxon>
        <taxon>Bacillati</taxon>
        <taxon>Actinomycetota</taxon>
        <taxon>Actinomycetes</taxon>
        <taxon>Bifidobacteriales</taxon>
        <taxon>Bifidobacteriaceae</taxon>
        <taxon>Bifidobacterium</taxon>
    </lineage>
</organism>
<feature type="compositionally biased region" description="Basic and acidic residues" evidence="2">
    <location>
        <begin position="1"/>
        <end position="13"/>
    </location>
</feature>
<dbReference type="InterPro" id="IPR003488">
    <property type="entry name" value="DprA"/>
</dbReference>
<feature type="domain" description="Smf/DprA SLOG" evidence="3">
    <location>
        <begin position="138"/>
        <end position="358"/>
    </location>
</feature>
<dbReference type="InterPro" id="IPR057666">
    <property type="entry name" value="DrpA_SLOG"/>
</dbReference>
<comment type="caution">
    <text evidence="4">The sequence shown here is derived from an EMBL/GenBank/DDBJ whole genome shotgun (WGS) entry which is preliminary data.</text>
</comment>
<sequence>MSRTPQEGHRPTEQMHPFEGAAGRDRLARAILTSCSDGPDALMHASLMGAPNAACLLAALEMESPRPCGWMTRWAGDDASLDAMFLKGAARWGRRTDPGDLGRFARAKQGWLSRLSVWERIQPEEARRRLTEDGRWWIVAPGDGCWPGQLDDLAVRSDWAPPLCLWGSGEAAALNRDRHPIAVVGSRNCNDYGRFVAHSMGFKAARLGHIVISGGAMGADASAHWGALESGAGPETDNPGGTVAVFAGGLDRMGPRCNGRLFKAIREGGGALVSEMPPGTVPEARRFLLRNRIIAALAGTVVVAQARCRSGAINTATWAAELGRMVYAAPGRIDMPDNAGCNRLIHEGRATLLMGAADLPPPALHGPAHCPGGGGPVGGAAG</sequence>
<evidence type="ECO:0000313" key="4">
    <source>
        <dbReference type="EMBL" id="MEK0306498.1"/>
    </source>
</evidence>
<dbReference type="RefSeq" id="WP_340469026.1">
    <property type="nucleotide sequence ID" value="NZ_JBANBB010000001.1"/>
</dbReference>
<dbReference type="SUPFAM" id="SSF102405">
    <property type="entry name" value="MCP/YpsA-like"/>
    <property type="match status" value="1"/>
</dbReference>
<evidence type="ECO:0000259" key="3">
    <source>
        <dbReference type="Pfam" id="PF02481"/>
    </source>
</evidence>
<dbReference type="PANTHER" id="PTHR43022">
    <property type="entry name" value="PROTEIN SMF"/>
    <property type="match status" value="1"/>
</dbReference>
<dbReference type="PANTHER" id="PTHR43022:SF1">
    <property type="entry name" value="PROTEIN SMF"/>
    <property type="match status" value="1"/>
</dbReference>
<accession>A0ABU8ZNT3</accession>
<evidence type="ECO:0000256" key="2">
    <source>
        <dbReference type="SAM" id="MobiDB-lite"/>
    </source>
</evidence>
<protein>
    <submittedName>
        <fullName evidence="4">DNA-processing protein DprA</fullName>
    </submittedName>
</protein>
<comment type="similarity">
    <text evidence="1">Belongs to the DprA/Smf family.</text>
</comment>
<dbReference type="EMBL" id="JBANBB010000001">
    <property type="protein sequence ID" value="MEK0306498.1"/>
    <property type="molecule type" value="Genomic_DNA"/>
</dbReference>
<name>A0ABU8ZNT3_9BIFI</name>
<keyword evidence="5" id="KW-1185">Reference proteome</keyword>
<dbReference type="Gene3D" id="3.40.50.450">
    <property type="match status" value="1"/>
</dbReference>
<reference evidence="4 5" key="1">
    <citation type="submission" date="2024-02" db="EMBL/GenBank/DDBJ databases">
        <title>Bifidobacterium honeyensis sp. nov., isolated from the comb honey.</title>
        <authorList>
            <person name="Liu W."/>
            <person name="Li Y."/>
        </authorList>
    </citation>
    <scope>NUCLEOTIDE SEQUENCE [LARGE SCALE GENOMIC DNA]</scope>
    <source>
        <strain evidence="4 5">IMAU50988</strain>
    </source>
</reference>
<gene>
    <name evidence="4" type="ORF">V8P97_03305</name>
</gene>
<feature type="region of interest" description="Disordered" evidence="2">
    <location>
        <begin position="1"/>
        <end position="21"/>
    </location>
</feature>
<evidence type="ECO:0000256" key="1">
    <source>
        <dbReference type="ARBA" id="ARBA00006525"/>
    </source>
</evidence>
<proteinExistence type="inferred from homology"/>